<accession>A0A154WEM7</accession>
<evidence type="ECO:0000313" key="8">
    <source>
        <dbReference type="EMBL" id="KZD11978.1"/>
    </source>
</evidence>
<organism evidence="8 9">
    <name type="scientific">Oceanibaculum pacificum</name>
    <dbReference type="NCBI Taxonomy" id="580166"/>
    <lineage>
        <taxon>Bacteria</taxon>
        <taxon>Pseudomonadati</taxon>
        <taxon>Pseudomonadota</taxon>
        <taxon>Alphaproteobacteria</taxon>
        <taxon>Rhodospirillales</taxon>
        <taxon>Oceanibaculaceae</taxon>
        <taxon>Oceanibaculum</taxon>
    </lineage>
</organism>
<dbReference type="InterPro" id="IPR000620">
    <property type="entry name" value="EamA_dom"/>
</dbReference>
<feature type="transmembrane region" description="Helical" evidence="6">
    <location>
        <begin position="101"/>
        <end position="122"/>
    </location>
</feature>
<comment type="caution">
    <text evidence="8">The sequence shown here is derived from an EMBL/GenBank/DDBJ whole genome shotgun (WGS) entry which is preliminary data.</text>
</comment>
<evidence type="ECO:0000256" key="6">
    <source>
        <dbReference type="SAM" id="Phobius"/>
    </source>
</evidence>
<comment type="subcellular location">
    <subcellularLocation>
        <location evidence="1">Cell membrane</location>
        <topology evidence="1">Multi-pass membrane protein</topology>
    </subcellularLocation>
</comment>
<feature type="transmembrane region" description="Helical" evidence="6">
    <location>
        <begin position="39"/>
        <end position="61"/>
    </location>
</feature>
<keyword evidence="2" id="KW-1003">Cell membrane</keyword>
<name>A0A154WEM7_9PROT</name>
<feature type="transmembrane region" description="Helical" evidence="6">
    <location>
        <begin position="191"/>
        <end position="212"/>
    </location>
</feature>
<dbReference type="STRING" id="580166.AUP43_05750"/>
<evidence type="ECO:0000259" key="7">
    <source>
        <dbReference type="Pfam" id="PF00892"/>
    </source>
</evidence>
<dbReference type="Gene3D" id="1.10.3730.20">
    <property type="match status" value="1"/>
</dbReference>
<feature type="transmembrane region" description="Helical" evidence="6">
    <location>
        <begin position="131"/>
        <end position="148"/>
    </location>
</feature>
<reference evidence="8 9" key="1">
    <citation type="submission" date="2015-12" db="EMBL/GenBank/DDBJ databases">
        <title>Genome sequence of Oceanibaculum pacificum MCCC 1A02656.</title>
        <authorList>
            <person name="Lu L."/>
            <person name="Lai Q."/>
            <person name="Shao Z."/>
            <person name="Qian P."/>
        </authorList>
    </citation>
    <scope>NUCLEOTIDE SEQUENCE [LARGE SCALE GENOMIC DNA]</scope>
    <source>
        <strain evidence="8 9">MCCC 1A02656</strain>
    </source>
</reference>
<keyword evidence="3 6" id="KW-0812">Transmembrane</keyword>
<sequence>MPISSIPRKFGLQARLALGMAMFGSATPISKIVTEAMPVFVGSGLRVAIGALALAPFALRSRNQIQQFSRRDWLLVVLIALFGMFGFSALMLYGMKMIPGVVGAIVMSTTPAVTAAASMLFLGDRPTIRKVGAITLAVAGVLILQLGQDRGGSDSDGDPLLGAALVFGAVCCETAYTLLGKKVSEHIDPVLVAFLAAALSVPFFLPFALWQWQDFSIPDVPDSAWVAVAWYGAGTLAIGTWLWYTAIARTEGAVAAAFMGVMPASALIFSYILLGETFQWLHLAGFTVVFTGVLLMSWEHAHMAQQPS</sequence>
<dbReference type="GO" id="GO:0005886">
    <property type="term" value="C:plasma membrane"/>
    <property type="evidence" value="ECO:0007669"/>
    <property type="project" value="UniProtKB-SubCell"/>
</dbReference>
<dbReference type="EMBL" id="LPXN01000068">
    <property type="protein sequence ID" value="KZD11978.1"/>
    <property type="molecule type" value="Genomic_DNA"/>
</dbReference>
<feature type="domain" description="EamA" evidence="7">
    <location>
        <begin position="161"/>
        <end position="297"/>
    </location>
</feature>
<keyword evidence="9" id="KW-1185">Reference proteome</keyword>
<keyword evidence="4 6" id="KW-1133">Transmembrane helix</keyword>
<dbReference type="Proteomes" id="UP000076400">
    <property type="component" value="Unassembled WGS sequence"/>
</dbReference>
<feature type="domain" description="EamA" evidence="7">
    <location>
        <begin position="17"/>
        <end position="144"/>
    </location>
</feature>
<dbReference type="SUPFAM" id="SSF103481">
    <property type="entry name" value="Multidrug resistance efflux transporter EmrE"/>
    <property type="match status" value="2"/>
</dbReference>
<evidence type="ECO:0000256" key="2">
    <source>
        <dbReference type="ARBA" id="ARBA00022475"/>
    </source>
</evidence>
<dbReference type="PANTHER" id="PTHR32322">
    <property type="entry name" value="INNER MEMBRANE TRANSPORTER"/>
    <property type="match status" value="1"/>
</dbReference>
<evidence type="ECO:0000256" key="1">
    <source>
        <dbReference type="ARBA" id="ARBA00004651"/>
    </source>
</evidence>
<protein>
    <recommendedName>
        <fullName evidence="7">EamA domain-containing protein</fullName>
    </recommendedName>
</protein>
<gene>
    <name evidence="8" type="ORF">AUP43_05750</name>
</gene>
<dbReference type="InterPro" id="IPR037185">
    <property type="entry name" value="EmrE-like"/>
</dbReference>
<dbReference type="OrthoDB" id="9807937at2"/>
<feature type="transmembrane region" description="Helical" evidence="6">
    <location>
        <begin position="160"/>
        <end position="179"/>
    </location>
</feature>
<dbReference type="Pfam" id="PF00892">
    <property type="entry name" value="EamA"/>
    <property type="match status" value="2"/>
</dbReference>
<feature type="transmembrane region" description="Helical" evidence="6">
    <location>
        <begin position="253"/>
        <end position="274"/>
    </location>
</feature>
<feature type="transmembrane region" description="Helical" evidence="6">
    <location>
        <begin position="224"/>
        <end position="246"/>
    </location>
</feature>
<evidence type="ECO:0000313" key="9">
    <source>
        <dbReference type="Proteomes" id="UP000076400"/>
    </source>
</evidence>
<feature type="transmembrane region" description="Helical" evidence="6">
    <location>
        <begin position="12"/>
        <end position="33"/>
    </location>
</feature>
<dbReference type="AlphaFoldDB" id="A0A154WEM7"/>
<dbReference type="PANTHER" id="PTHR32322:SF18">
    <property type="entry name" value="S-ADENOSYLMETHIONINE_S-ADENOSYLHOMOCYSTEINE TRANSPORTER"/>
    <property type="match status" value="1"/>
</dbReference>
<feature type="transmembrane region" description="Helical" evidence="6">
    <location>
        <begin position="73"/>
        <end position="95"/>
    </location>
</feature>
<keyword evidence="5 6" id="KW-0472">Membrane</keyword>
<feature type="transmembrane region" description="Helical" evidence="6">
    <location>
        <begin position="280"/>
        <end position="298"/>
    </location>
</feature>
<evidence type="ECO:0000256" key="5">
    <source>
        <dbReference type="ARBA" id="ARBA00023136"/>
    </source>
</evidence>
<proteinExistence type="predicted"/>
<evidence type="ECO:0000256" key="4">
    <source>
        <dbReference type="ARBA" id="ARBA00022989"/>
    </source>
</evidence>
<evidence type="ECO:0000256" key="3">
    <source>
        <dbReference type="ARBA" id="ARBA00022692"/>
    </source>
</evidence>
<dbReference type="InterPro" id="IPR050638">
    <property type="entry name" value="AA-Vitamin_Transporters"/>
</dbReference>